<feature type="domain" description="Ubiquitin conjugation factor E4 core" evidence="3">
    <location>
        <begin position="173"/>
        <end position="224"/>
    </location>
</feature>
<dbReference type="PANTHER" id="PTHR46764:SF6">
    <property type="entry name" value="RING-TYPE E3 UBIQUITIN TRANSFERASE"/>
    <property type="match status" value="1"/>
</dbReference>
<dbReference type="AlphaFoldDB" id="A0AAU9PKZ4"/>
<evidence type="ECO:0000256" key="2">
    <source>
        <dbReference type="ARBA" id="ARBA00022786"/>
    </source>
</evidence>
<accession>A0AAU9PKZ4</accession>
<protein>
    <recommendedName>
        <fullName evidence="3">Ubiquitin conjugation factor E4 core domain-containing protein</fullName>
    </recommendedName>
</protein>
<evidence type="ECO:0000313" key="4">
    <source>
        <dbReference type="EMBL" id="CAH1450744.1"/>
    </source>
</evidence>
<evidence type="ECO:0000256" key="1">
    <source>
        <dbReference type="ARBA" id="ARBA00022679"/>
    </source>
</evidence>
<evidence type="ECO:0000259" key="3">
    <source>
        <dbReference type="Pfam" id="PF10408"/>
    </source>
</evidence>
<reference evidence="4 5" key="1">
    <citation type="submission" date="2022-01" db="EMBL/GenBank/DDBJ databases">
        <authorList>
            <person name="Xiong W."/>
            <person name="Schranz E."/>
        </authorList>
    </citation>
    <scope>NUCLEOTIDE SEQUENCE [LARGE SCALE GENOMIC DNA]</scope>
</reference>
<sequence length="262" mass="29348">MPFKNTSRSRLLLSSVDCFTSSGRTARFITKYKPPMPVISVLIPPFKTNQLRGTFTGAFAEVSTEKSISNESAKKRKKPCRSSLRADILGGGGRRLPQGTGQEMSVVVGCFNERAQKVLDVHLATGFHKYFMWCKGKLHGNHHSLIQEDKDLVAYAVINAIAMHKILKKYDKVDPIFSASSWMFANLSVVMLRLCEPFVDTNSTKKDKIDPKYVFYGSRLDFNGSSSATSTLFEGHQLSVQYPVKNLLKLYVDIEFTGSPYI</sequence>
<comment type="caution">
    <text evidence="4">The sequence shown here is derived from an EMBL/GenBank/DDBJ whole genome shotgun (WGS) entry which is preliminary data.</text>
</comment>
<keyword evidence="5" id="KW-1185">Reference proteome</keyword>
<evidence type="ECO:0000313" key="5">
    <source>
        <dbReference type="Proteomes" id="UP001157418"/>
    </source>
</evidence>
<dbReference type="Gene3D" id="3.40.1380.20">
    <property type="entry name" value="Pyruvate kinase, C-terminal domain"/>
    <property type="match status" value="1"/>
</dbReference>
<dbReference type="GO" id="GO:0000151">
    <property type="term" value="C:ubiquitin ligase complex"/>
    <property type="evidence" value="ECO:0007669"/>
    <property type="project" value="InterPro"/>
</dbReference>
<name>A0AAU9PKZ4_9ASTR</name>
<proteinExistence type="predicted"/>
<dbReference type="InterPro" id="IPR036918">
    <property type="entry name" value="Pyrv_Knase_C_sf"/>
</dbReference>
<dbReference type="GO" id="GO:0006511">
    <property type="term" value="P:ubiquitin-dependent protein catabolic process"/>
    <property type="evidence" value="ECO:0007669"/>
    <property type="project" value="InterPro"/>
</dbReference>
<dbReference type="InterPro" id="IPR033326">
    <property type="entry name" value="BAH1"/>
</dbReference>
<dbReference type="InterPro" id="IPR019474">
    <property type="entry name" value="Ub_conjug_fac_E4_core"/>
</dbReference>
<organism evidence="4 5">
    <name type="scientific">Lactuca virosa</name>
    <dbReference type="NCBI Taxonomy" id="75947"/>
    <lineage>
        <taxon>Eukaryota</taxon>
        <taxon>Viridiplantae</taxon>
        <taxon>Streptophyta</taxon>
        <taxon>Embryophyta</taxon>
        <taxon>Tracheophyta</taxon>
        <taxon>Spermatophyta</taxon>
        <taxon>Magnoliopsida</taxon>
        <taxon>eudicotyledons</taxon>
        <taxon>Gunneridae</taxon>
        <taxon>Pentapetalae</taxon>
        <taxon>asterids</taxon>
        <taxon>campanulids</taxon>
        <taxon>Asterales</taxon>
        <taxon>Asteraceae</taxon>
        <taxon>Cichorioideae</taxon>
        <taxon>Cichorieae</taxon>
        <taxon>Lactucinae</taxon>
        <taxon>Lactuca</taxon>
    </lineage>
</organism>
<dbReference type="Pfam" id="PF10408">
    <property type="entry name" value="Ufd2P_core"/>
    <property type="match status" value="1"/>
</dbReference>
<dbReference type="PANTHER" id="PTHR46764">
    <property type="entry name" value="E3 UBIQUITIN-PROTEIN LIGASE BAH1"/>
    <property type="match status" value="1"/>
</dbReference>
<dbReference type="GO" id="GO:0016567">
    <property type="term" value="P:protein ubiquitination"/>
    <property type="evidence" value="ECO:0007669"/>
    <property type="project" value="InterPro"/>
</dbReference>
<keyword evidence="2" id="KW-0833">Ubl conjugation pathway</keyword>
<gene>
    <name evidence="4" type="ORF">LVIROSA_LOCUS36151</name>
</gene>
<dbReference type="GO" id="GO:0034450">
    <property type="term" value="F:ubiquitin-ubiquitin ligase activity"/>
    <property type="evidence" value="ECO:0007669"/>
    <property type="project" value="InterPro"/>
</dbReference>
<dbReference type="Proteomes" id="UP001157418">
    <property type="component" value="Unassembled WGS sequence"/>
</dbReference>
<keyword evidence="1" id="KW-0808">Transferase</keyword>
<dbReference type="EMBL" id="CAKMRJ010005634">
    <property type="protein sequence ID" value="CAH1450744.1"/>
    <property type="molecule type" value="Genomic_DNA"/>
</dbReference>